<dbReference type="SMART" id="SM00529">
    <property type="entry name" value="HTH_DTXR"/>
    <property type="match status" value="1"/>
</dbReference>
<dbReference type="GO" id="GO:0046914">
    <property type="term" value="F:transition metal ion binding"/>
    <property type="evidence" value="ECO:0007669"/>
    <property type="project" value="InterPro"/>
</dbReference>
<dbReference type="InterPro" id="IPR001367">
    <property type="entry name" value="Fe_dep_repressor"/>
</dbReference>
<dbReference type="HOGENOM" id="CLU_069532_4_1_2"/>
<protein>
    <submittedName>
        <fullName evidence="7">Iron (Metal) dependent repressor, DtxR family</fullName>
    </submittedName>
</protein>
<sequence length="135" mass="15198">MITEVEGKYIMAIYEAQMNGIVGIGPKKMAEIMNVKRPTAYEVLNKLAGMGYLKKDMGKYTLTEEGMALARRVVRNHRIIETMLYRMGIEADRACTIASRIQVNIEDDVVELICNRLGNPKECPHGRPIPEGVDK</sequence>
<dbReference type="InterPro" id="IPR036390">
    <property type="entry name" value="WH_DNA-bd_sf"/>
</dbReference>
<dbReference type="InterPro" id="IPR022687">
    <property type="entry name" value="HTH_DTXR"/>
</dbReference>
<dbReference type="PANTHER" id="PTHR33238">
    <property type="entry name" value="IRON (METAL) DEPENDENT REPRESSOR, DTXR FAMILY"/>
    <property type="match status" value="1"/>
</dbReference>
<dbReference type="KEGG" id="abi:Aboo_0126"/>
<gene>
    <name evidence="7" type="ordered locus">Aboo_0126</name>
</gene>
<dbReference type="InterPro" id="IPR036421">
    <property type="entry name" value="Fe_dep_repressor_sf"/>
</dbReference>
<dbReference type="Pfam" id="PF02742">
    <property type="entry name" value="Fe_dep_repr_C"/>
    <property type="match status" value="1"/>
</dbReference>
<dbReference type="GeneID" id="8827062"/>
<dbReference type="SUPFAM" id="SSF47979">
    <property type="entry name" value="Iron-dependent repressor protein, dimerization domain"/>
    <property type="match status" value="1"/>
</dbReference>
<keyword evidence="2" id="KW-0805">Transcription regulation</keyword>
<evidence type="ECO:0000256" key="2">
    <source>
        <dbReference type="ARBA" id="ARBA00023015"/>
    </source>
</evidence>
<dbReference type="SUPFAM" id="SSF46785">
    <property type="entry name" value="Winged helix' DNA-binding domain"/>
    <property type="match status" value="1"/>
</dbReference>
<dbReference type="AlphaFoldDB" id="B5IER3"/>
<dbReference type="PANTHER" id="PTHR33238:SF7">
    <property type="entry name" value="IRON-DEPENDENT TRANSCRIPTIONAL REGULATOR"/>
    <property type="match status" value="1"/>
</dbReference>
<feature type="domain" description="Iron dependent repressor metal binding and dimerisation" evidence="6">
    <location>
        <begin position="63"/>
        <end position="131"/>
    </location>
</feature>
<evidence type="ECO:0000256" key="4">
    <source>
        <dbReference type="ARBA" id="ARBA00023163"/>
    </source>
</evidence>
<feature type="domain" description="HTH dtxR-type" evidence="5">
    <location>
        <begin position="1"/>
        <end position="54"/>
    </location>
</feature>
<dbReference type="Proteomes" id="UP000001400">
    <property type="component" value="Chromosome"/>
</dbReference>
<name>B5IER3_ACIB4</name>
<keyword evidence="4" id="KW-0804">Transcription</keyword>
<evidence type="ECO:0000256" key="3">
    <source>
        <dbReference type="ARBA" id="ARBA00023125"/>
    </source>
</evidence>
<keyword evidence="3" id="KW-0238">DNA-binding</keyword>
<dbReference type="InterPro" id="IPR050536">
    <property type="entry name" value="DtxR_MntR_Metal-Reg"/>
</dbReference>
<keyword evidence="8" id="KW-1185">Reference proteome</keyword>
<dbReference type="GO" id="GO:0003700">
    <property type="term" value="F:DNA-binding transcription factor activity"/>
    <property type="evidence" value="ECO:0007669"/>
    <property type="project" value="InterPro"/>
</dbReference>
<dbReference type="Gene3D" id="1.10.10.10">
    <property type="entry name" value="Winged helix-like DNA-binding domain superfamily/Winged helix DNA-binding domain"/>
    <property type="match status" value="1"/>
</dbReference>
<organism evidence="7 8">
    <name type="scientific">Aciduliprofundum boonei (strain DSM 19572 / T469)</name>
    <dbReference type="NCBI Taxonomy" id="439481"/>
    <lineage>
        <taxon>Archaea</taxon>
        <taxon>Methanobacteriati</taxon>
        <taxon>Thermoplasmatota</taxon>
        <taxon>DHVE2 group</taxon>
        <taxon>Candidatus Aciduliprofundum</taxon>
    </lineage>
</organism>
<dbReference type="InterPro" id="IPR036388">
    <property type="entry name" value="WH-like_DNA-bd_sf"/>
</dbReference>
<reference evidence="7" key="1">
    <citation type="submission" date="2010-02" db="EMBL/GenBank/DDBJ databases">
        <title>Complete sequence of Aciduliprofundum boonei T469.</title>
        <authorList>
            <consortium name="US DOE Joint Genome Institute"/>
            <person name="Lucas S."/>
            <person name="Copeland A."/>
            <person name="Lapidus A."/>
            <person name="Cheng J.-F."/>
            <person name="Bruce D."/>
            <person name="Goodwin L."/>
            <person name="Pitluck S."/>
            <person name="Saunders E."/>
            <person name="Detter J.C."/>
            <person name="Han C."/>
            <person name="Tapia R."/>
            <person name="Land M."/>
            <person name="Hauser L."/>
            <person name="Kyrpides N."/>
            <person name="Mikhailova N."/>
            <person name="Flores G."/>
            <person name="Reysenbach A.-L."/>
            <person name="Woyke T."/>
        </authorList>
    </citation>
    <scope>NUCLEOTIDE SEQUENCE</scope>
    <source>
        <strain evidence="7">T469</strain>
    </source>
</reference>
<dbReference type="EMBL" id="CP001941">
    <property type="protein sequence ID" value="ADD07938.1"/>
    <property type="molecule type" value="Genomic_DNA"/>
</dbReference>
<dbReference type="Pfam" id="PF01325">
    <property type="entry name" value="Fe_dep_repress"/>
    <property type="match status" value="1"/>
</dbReference>
<evidence type="ECO:0000256" key="1">
    <source>
        <dbReference type="ARBA" id="ARBA00007871"/>
    </source>
</evidence>
<evidence type="ECO:0000313" key="8">
    <source>
        <dbReference type="Proteomes" id="UP000001400"/>
    </source>
</evidence>
<dbReference type="GO" id="GO:0046983">
    <property type="term" value="F:protein dimerization activity"/>
    <property type="evidence" value="ECO:0007669"/>
    <property type="project" value="InterPro"/>
</dbReference>
<proteinExistence type="inferred from homology"/>
<evidence type="ECO:0000313" key="7">
    <source>
        <dbReference type="EMBL" id="ADD07938.1"/>
    </source>
</evidence>
<dbReference type="STRING" id="439481.Aboo_0126"/>
<dbReference type="InterPro" id="IPR022689">
    <property type="entry name" value="Iron_dep_repressor"/>
</dbReference>
<comment type="similarity">
    <text evidence="1">Belongs to the DtxR/MntR family.</text>
</comment>
<dbReference type="RefSeq" id="WP_008085132.1">
    <property type="nucleotide sequence ID" value="NC_013926.1"/>
</dbReference>
<evidence type="ECO:0000259" key="5">
    <source>
        <dbReference type="Pfam" id="PF01325"/>
    </source>
</evidence>
<dbReference type="eggNOG" id="arCOG02100">
    <property type="taxonomic scope" value="Archaea"/>
</dbReference>
<evidence type="ECO:0000259" key="6">
    <source>
        <dbReference type="Pfam" id="PF02742"/>
    </source>
</evidence>
<accession>B5IER3</accession>
<dbReference type="OrthoDB" id="24735at2157"/>
<dbReference type="GO" id="GO:0003677">
    <property type="term" value="F:DNA binding"/>
    <property type="evidence" value="ECO:0007669"/>
    <property type="project" value="UniProtKB-KW"/>
</dbReference>